<dbReference type="EC" id="1.5.3.1" evidence="2"/>
<dbReference type="GO" id="GO:0008115">
    <property type="term" value="F:sarcosine oxidase activity"/>
    <property type="evidence" value="ECO:0007669"/>
    <property type="project" value="UniProtKB-EC"/>
</dbReference>
<dbReference type="InterPro" id="IPR036188">
    <property type="entry name" value="FAD/NAD-bd_sf"/>
</dbReference>
<dbReference type="Pfam" id="PF01593">
    <property type="entry name" value="Amino_oxidase"/>
    <property type="match status" value="1"/>
</dbReference>
<evidence type="ECO:0000259" key="1">
    <source>
        <dbReference type="Pfam" id="PF01593"/>
    </source>
</evidence>
<name>A0A644YJM7_9ZZZZ</name>
<keyword evidence="2" id="KW-0560">Oxidoreductase</keyword>
<dbReference type="SUPFAM" id="SSF51905">
    <property type="entry name" value="FAD/NAD(P)-binding domain"/>
    <property type="match status" value="1"/>
</dbReference>
<gene>
    <name evidence="2" type="primary">soxA_2</name>
    <name evidence="2" type="ORF">SDC9_75213</name>
</gene>
<dbReference type="InterPro" id="IPR002937">
    <property type="entry name" value="Amino_oxidase"/>
</dbReference>
<protein>
    <submittedName>
        <fullName evidence="2">Monomeric sarcosine oxidase</fullName>
        <ecNumber evidence="2">1.5.3.1</ecNumber>
    </submittedName>
</protein>
<dbReference type="Gene3D" id="3.50.50.60">
    <property type="entry name" value="FAD/NAD(P)-binding domain"/>
    <property type="match status" value="1"/>
</dbReference>
<sequence>MLQVQHDASVSFDQLYWYEGERLMDRHYDVIVVGAGPGGSAAAALLAKAGRKVLLIDKNKSAGGRMMTIHDKAGFHYELFPINGCPANGSRMDEVLDRLDKADAVRRIDPGKLGLKDIMYLEDAKGELRSYELHGRNSAMLRAMRISPLNPAHWAGLFRMNRLVKKIMTMSEGEIAALSMTPTTEFIDNLGPYPGLFRTQFLHQCEGAFEMTCDRVPASEIIRFFRQSMQLGAGRYYERGIGRVFEVYAETVEELGGMVLFQTRVKRIDVENGASTGVTLENGETYTADLVVSDAGIRQTVLNLIGEDRFEAAYVERVKALIPNLACVGYRWFLDAPILKNPMTVVFSEGGLDTYEEFKAKAEGKGGAFHNYVYFGTTSLYPNTAPEGKQIVYAVMSCYPDPALDIQPHLDHVERVVRKIQPDLFDYIYKTELMTPASCAAVGTDNINARLGGEAYGVANAIGQSGAQRPSPVSPIRNLYYVGNDAGGFGLGTQQAADSAVNVVDMILGK</sequence>
<dbReference type="Gene3D" id="3.90.660.50">
    <property type="match status" value="1"/>
</dbReference>
<evidence type="ECO:0000313" key="2">
    <source>
        <dbReference type="EMBL" id="MPM28686.1"/>
    </source>
</evidence>
<dbReference type="EMBL" id="VSSQ01005321">
    <property type="protein sequence ID" value="MPM28686.1"/>
    <property type="molecule type" value="Genomic_DNA"/>
</dbReference>
<proteinExistence type="predicted"/>
<reference evidence="2" key="1">
    <citation type="submission" date="2019-08" db="EMBL/GenBank/DDBJ databases">
        <authorList>
            <person name="Kucharzyk K."/>
            <person name="Murdoch R.W."/>
            <person name="Higgins S."/>
            <person name="Loffler F."/>
        </authorList>
    </citation>
    <scope>NUCLEOTIDE SEQUENCE</scope>
</reference>
<dbReference type="PANTHER" id="PTHR43734:SF1">
    <property type="entry name" value="PHYTOENE DESATURASE"/>
    <property type="match status" value="1"/>
</dbReference>
<accession>A0A644YJM7</accession>
<comment type="caution">
    <text evidence="2">The sequence shown here is derived from an EMBL/GenBank/DDBJ whole genome shotgun (WGS) entry which is preliminary data.</text>
</comment>
<organism evidence="2">
    <name type="scientific">bioreactor metagenome</name>
    <dbReference type="NCBI Taxonomy" id="1076179"/>
    <lineage>
        <taxon>unclassified sequences</taxon>
        <taxon>metagenomes</taxon>
        <taxon>ecological metagenomes</taxon>
    </lineage>
</organism>
<dbReference type="PANTHER" id="PTHR43734">
    <property type="entry name" value="PHYTOENE DESATURASE"/>
    <property type="match status" value="1"/>
</dbReference>
<dbReference type="AlphaFoldDB" id="A0A644YJM7"/>
<feature type="domain" description="Amine oxidase" evidence="1">
    <location>
        <begin position="41"/>
        <end position="507"/>
    </location>
</feature>